<name>A0A1J1HV71_9DIPT</name>
<sequence length="47" mass="5375">MDLPTVLGLPLTLPHAHRSSYSKEFSEILTLERILRKIPDKNSQKNS</sequence>
<dbReference type="AlphaFoldDB" id="A0A1J1HV71"/>
<organism evidence="1 2">
    <name type="scientific">Clunio marinus</name>
    <dbReference type="NCBI Taxonomy" id="568069"/>
    <lineage>
        <taxon>Eukaryota</taxon>
        <taxon>Metazoa</taxon>
        <taxon>Ecdysozoa</taxon>
        <taxon>Arthropoda</taxon>
        <taxon>Hexapoda</taxon>
        <taxon>Insecta</taxon>
        <taxon>Pterygota</taxon>
        <taxon>Neoptera</taxon>
        <taxon>Endopterygota</taxon>
        <taxon>Diptera</taxon>
        <taxon>Nematocera</taxon>
        <taxon>Chironomoidea</taxon>
        <taxon>Chironomidae</taxon>
        <taxon>Clunio</taxon>
    </lineage>
</organism>
<evidence type="ECO:0000313" key="2">
    <source>
        <dbReference type="Proteomes" id="UP000183832"/>
    </source>
</evidence>
<dbReference type="EMBL" id="CVRI01000021">
    <property type="protein sequence ID" value="CRK91899.1"/>
    <property type="molecule type" value="Genomic_DNA"/>
</dbReference>
<proteinExistence type="predicted"/>
<evidence type="ECO:0000313" key="1">
    <source>
        <dbReference type="EMBL" id="CRK91899.1"/>
    </source>
</evidence>
<gene>
    <name evidence="1" type="ORF">CLUMA_CG005517</name>
</gene>
<accession>A0A1J1HV71</accession>
<dbReference type="Proteomes" id="UP000183832">
    <property type="component" value="Unassembled WGS sequence"/>
</dbReference>
<reference evidence="1 2" key="1">
    <citation type="submission" date="2015-04" db="EMBL/GenBank/DDBJ databases">
        <authorList>
            <person name="Syromyatnikov M.Y."/>
            <person name="Popov V.N."/>
        </authorList>
    </citation>
    <scope>NUCLEOTIDE SEQUENCE [LARGE SCALE GENOMIC DNA]</scope>
</reference>
<protein>
    <submittedName>
        <fullName evidence="1">CLUMA_CG005517, isoform A</fullName>
    </submittedName>
</protein>
<keyword evidence="2" id="KW-1185">Reference proteome</keyword>